<organism evidence="1 2">
    <name type="scientific">Pendulispora albinea</name>
    <dbReference type="NCBI Taxonomy" id="2741071"/>
    <lineage>
        <taxon>Bacteria</taxon>
        <taxon>Pseudomonadati</taxon>
        <taxon>Myxococcota</taxon>
        <taxon>Myxococcia</taxon>
        <taxon>Myxococcales</taxon>
        <taxon>Sorangiineae</taxon>
        <taxon>Pendulisporaceae</taxon>
        <taxon>Pendulispora</taxon>
    </lineage>
</organism>
<dbReference type="Proteomes" id="UP001370348">
    <property type="component" value="Chromosome"/>
</dbReference>
<evidence type="ECO:0000313" key="2">
    <source>
        <dbReference type="Proteomes" id="UP001370348"/>
    </source>
</evidence>
<keyword evidence="2" id="KW-1185">Reference proteome</keyword>
<evidence type="ECO:0000313" key="1">
    <source>
        <dbReference type="EMBL" id="WXB19312.1"/>
    </source>
</evidence>
<reference evidence="1 2" key="1">
    <citation type="submission" date="2021-12" db="EMBL/GenBank/DDBJ databases">
        <title>Discovery of the Pendulisporaceae a myxobacterial family with distinct sporulation behavior and unique specialized metabolism.</title>
        <authorList>
            <person name="Garcia R."/>
            <person name="Popoff A."/>
            <person name="Bader C.D."/>
            <person name="Loehr J."/>
            <person name="Walesch S."/>
            <person name="Walt C."/>
            <person name="Boldt J."/>
            <person name="Bunk B."/>
            <person name="Haeckl F.J.F.P.J."/>
            <person name="Gunesch A.P."/>
            <person name="Birkelbach J."/>
            <person name="Nuebel U."/>
            <person name="Pietschmann T."/>
            <person name="Bach T."/>
            <person name="Mueller R."/>
        </authorList>
    </citation>
    <scope>NUCLEOTIDE SEQUENCE [LARGE SCALE GENOMIC DNA]</scope>
    <source>
        <strain evidence="1 2">MSr11954</strain>
    </source>
</reference>
<proteinExistence type="predicted"/>
<dbReference type="RefSeq" id="WP_394828934.1">
    <property type="nucleotide sequence ID" value="NZ_CP089984.1"/>
</dbReference>
<sequence length="86" mass="9644">MRHAARSDPASLAMRDIASVLRSGVGDGRELLAWRVAELRERQQEYATAIRVPIAHGIEDYVLVERADGHIEDPRLLMVEPSKDPL</sequence>
<dbReference type="EMBL" id="CP089984">
    <property type="protein sequence ID" value="WXB19312.1"/>
    <property type="molecule type" value="Genomic_DNA"/>
</dbReference>
<name>A0ABZ2M9Z6_9BACT</name>
<protein>
    <submittedName>
        <fullName evidence="1">Uncharacterized protein</fullName>
    </submittedName>
</protein>
<accession>A0ABZ2M9Z6</accession>
<gene>
    <name evidence="1" type="ORF">LZC94_19035</name>
</gene>